<evidence type="ECO:0000313" key="2">
    <source>
        <dbReference type="EMBL" id="MCI2261551.1"/>
    </source>
</evidence>
<dbReference type="Proteomes" id="UP001430647">
    <property type="component" value="Unassembled WGS sequence"/>
</dbReference>
<organism evidence="3">
    <name type="scientific">Xanthomonas indica</name>
    <dbReference type="NCBI Taxonomy" id="2912242"/>
    <lineage>
        <taxon>Bacteria</taxon>
        <taxon>Pseudomonadati</taxon>
        <taxon>Pseudomonadota</taxon>
        <taxon>Gammaproteobacteria</taxon>
        <taxon>Lysobacterales</taxon>
        <taxon>Lysobacteraceae</taxon>
        <taxon>Xanthomonas</taxon>
    </lineage>
</organism>
<reference evidence="3" key="3">
    <citation type="submission" date="2023-08" db="EMBL/GenBank/DDBJ databases">
        <title>Complete genome sequence of Xanthomonas indica.</title>
        <authorList>
            <person name="Patil P.B."/>
            <person name="Rana R."/>
        </authorList>
    </citation>
    <scope>NUCLEOTIDE SEQUENCE</scope>
    <source>
        <strain evidence="3">PPL560</strain>
    </source>
</reference>
<dbReference type="KEGG" id="xin:Q7W82_05330"/>
<dbReference type="RefSeq" id="WP_242159611.1">
    <property type="nucleotide sequence ID" value="NZ_CP131914.1"/>
</dbReference>
<reference evidence="2 4" key="1">
    <citation type="journal article" date="2022" name="Curr. Microbiol.">
        <title>Xanthomonas indica sp. nov., a Novel Member of Non-Pathogenic Xanthomonas Community from Healthy Rice Seeds.</title>
        <authorList>
            <person name="Rana R."/>
            <person name="Madhavan V.N."/>
            <person name="Saroha T."/>
            <person name="Bansal K."/>
            <person name="Kaur A."/>
            <person name="Sonti R.V."/>
            <person name="Patel H.K."/>
            <person name="Patil P.B."/>
        </authorList>
    </citation>
    <scope>NUCLEOTIDE SEQUENCE [LARGE SCALE GENOMIC DNA]</scope>
    <source>
        <strain evidence="2 4">PPL560</strain>
    </source>
</reference>
<gene>
    <name evidence="2" type="ORF">L3V74_08360</name>
    <name evidence="3" type="ORF">Q7W82_05330</name>
</gene>
<dbReference type="InterPro" id="IPR003779">
    <property type="entry name" value="CMD-like"/>
</dbReference>
<protein>
    <submittedName>
        <fullName evidence="3">Carboxymuconolactone decarboxylase family protein</fullName>
    </submittedName>
</protein>
<accession>A0AAU8I8R2</accession>
<evidence type="ECO:0000313" key="4">
    <source>
        <dbReference type="Proteomes" id="UP001430647"/>
    </source>
</evidence>
<proteinExistence type="predicted"/>
<dbReference type="EMBL" id="JAKJPQ010000006">
    <property type="protein sequence ID" value="MCI2261551.1"/>
    <property type="molecule type" value="Genomic_DNA"/>
</dbReference>
<dbReference type="GO" id="GO:0051920">
    <property type="term" value="F:peroxiredoxin activity"/>
    <property type="evidence" value="ECO:0007669"/>
    <property type="project" value="InterPro"/>
</dbReference>
<evidence type="ECO:0000259" key="1">
    <source>
        <dbReference type="Pfam" id="PF02627"/>
    </source>
</evidence>
<dbReference type="Pfam" id="PF02627">
    <property type="entry name" value="CMD"/>
    <property type="match status" value="1"/>
</dbReference>
<feature type="domain" description="Carboxymuconolactone decarboxylase-like" evidence="1">
    <location>
        <begin position="54"/>
        <end position="132"/>
    </location>
</feature>
<dbReference type="PANTHER" id="PTHR33570:SF10">
    <property type="entry name" value="GAMMA-CARBOXYMUCONOLACTONE DECARBOXYLASE"/>
    <property type="match status" value="1"/>
</dbReference>
<evidence type="ECO:0000313" key="3">
    <source>
        <dbReference type="EMBL" id="XCI81583.1"/>
    </source>
</evidence>
<sequence>MAPTTTTLPSSMTLAEAEAAGIAQIAALMGPQQGAAIRALADDADTALSGRGAAIAFGEIYRADGALDLRTRELVTVAVLASLGHAAPQLRLHLRAAQAAGASRAEIFAVLDQLYAYVGFPTALNALAIAREVLDAPSP</sequence>
<dbReference type="InterPro" id="IPR052512">
    <property type="entry name" value="4CMD/NDH-1_regulator"/>
</dbReference>
<dbReference type="PANTHER" id="PTHR33570">
    <property type="entry name" value="4-CARBOXYMUCONOLACTONE DECARBOXYLASE FAMILY PROTEIN"/>
    <property type="match status" value="1"/>
</dbReference>
<dbReference type="EMBL" id="CP131914">
    <property type="protein sequence ID" value="XCI81583.1"/>
    <property type="molecule type" value="Genomic_DNA"/>
</dbReference>
<reference evidence="2" key="2">
    <citation type="submission" date="2022-01" db="EMBL/GenBank/DDBJ databases">
        <authorList>
            <person name="Rana R."/>
            <person name="Patil P.B."/>
        </authorList>
    </citation>
    <scope>NUCLEOTIDE SEQUENCE</scope>
    <source>
        <strain evidence="2">PPL560</strain>
    </source>
</reference>
<dbReference type="AlphaFoldDB" id="A0AAU8I8R2"/>
<keyword evidence="4" id="KW-1185">Reference proteome</keyword>
<name>A0AAU8I8R2_9XANT</name>